<keyword evidence="1" id="KW-0812">Transmembrane</keyword>
<sequence length="153" mass="17839">MDILTWPLSQTITDISTITGIVGFAVTVKLYFTTRSLKATLRNKVRIPEIHTNLQKKASLINDAIGEWDTRKETIRREFTECAVLTESLLSRLSTKERSKIDIFLDEVKPKRIFRRKEISININDQEQAWKLYEKLSILNSRVNEIVKDMQLD</sequence>
<protein>
    <submittedName>
        <fullName evidence="2">Uncharacterized protein</fullName>
    </submittedName>
</protein>
<evidence type="ECO:0000313" key="2">
    <source>
        <dbReference type="EMBL" id="ECD4529198.1"/>
    </source>
</evidence>
<accession>A0A5H7INM4</accession>
<evidence type="ECO:0000256" key="1">
    <source>
        <dbReference type="SAM" id="Phobius"/>
    </source>
</evidence>
<dbReference type="EMBL" id="AAIETE010000027">
    <property type="protein sequence ID" value="ECD4529198.1"/>
    <property type="molecule type" value="Genomic_DNA"/>
</dbReference>
<feature type="transmembrane region" description="Helical" evidence="1">
    <location>
        <begin position="12"/>
        <end position="32"/>
    </location>
</feature>
<keyword evidence="1" id="KW-0472">Membrane</keyword>
<comment type="caution">
    <text evidence="2">The sequence shown here is derived from an EMBL/GenBank/DDBJ whole genome shotgun (WGS) entry which is preliminary data.</text>
</comment>
<proteinExistence type="predicted"/>
<dbReference type="AlphaFoldDB" id="A0A5H7INM4"/>
<reference evidence="2" key="1">
    <citation type="submission" date="2019-03" db="EMBL/GenBank/DDBJ databases">
        <authorList>
            <person name="Ashton P.M."/>
            <person name="Dallman T."/>
            <person name="Nair S."/>
            <person name="De Pinna E."/>
            <person name="Peters T."/>
            <person name="Grant K."/>
        </authorList>
    </citation>
    <scope>NUCLEOTIDE SEQUENCE</scope>
    <source>
        <strain evidence="2">266927</strain>
    </source>
</reference>
<keyword evidence="1" id="KW-1133">Transmembrane helix</keyword>
<gene>
    <name evidence="2" type="ORF">E0940_20580</name>
</gene>
<name>A0A5H7INM4_SALET</name>
<organism evidence="2">
    <name type="scientific">Salmonella enterica subsp. enterica serovar Mapo</name>
    <dbReference type="NCBI Taxonomy" id="2564752"/>
    <lineage>
        <taxon>Bacteria</taxon>
        <taxon>Pseudomonadati</taxon>
        <taxon>Pseudomonadota</taxon>
        <taxon>Gammaproteobacteria</taxon>
        <taxon>Enterobacterales</taxon>
        <taxon>Enterobacteriaceae</taxon>
        <taxon>Salmonella</taxon>
    </lineage>
</organism>